<accession>A0A371K4R1</accession>
<keyword evidence="5 9" id="KW-0798">TonB box</keyword>
<evidence type="ECO:0000256" key="10">
    <source>
        <dbReference type="SAM" id="SignalP"/>
    </source>
</evidence>
<evidence type="ECO:0000256" key="2">
    <source>
        <dbReference type="ARBA" id="ARBA00022448"/>
    </source>
</evidence>
<dbReference type="OrthoDB" id="6276154at2"/>
<dbReference type="Proteomes" id="UP000264492">
    <property type="component" value="Unassembled WGS sequence"/>
</dbReference>
<comment type="similarity">
    <text evidence="8 9">Belongs to the TonB-dependent receptor family.</text>
</comment>
<evidence type="ECO:0000256" key="3">
    <source>
        <dbReference type="ARBA" id="ARBA00022452"/>
    </source>
</evidence>
<sequence length="945" mass="103544">MEAIEKRLPRSRLTAALLAVLIAPAAGGAFAQDSAAAQPAPANDQATDVEGVTVVGSRIKRAQIEGPAPVTVISREDIDKQGFQTVSDMLSSLTQNTTNSFTGDLAVNGFTPNAQVVNLRNLGPGYTLVLVNGRRISDYPQPYNSDRSSVNVGAIPSSIIERVEVLSGGASAIYGSDAVAGVVNIVTRTNFEGNLLRGTVGTTSGGGGDSLDLEYSGGRVGDNWSLTYALQYNYDEPIFASQRDFMDDLRDGPRGNQVGPSLSLVAIDLLNRGRAAYYPGQEVCDRFGFTPYLSATRGQICGSYDSVASQSISNKRENMSAYAYGTYDFSNGLQAWASTTLYDSKAESSSGTEFWGTAGDPFLPASFYFDSGLGTFVQLQRVLTPKEVGGNTAVTTKYDEKAYDFSTGLRGTFADRFDWDLTGTYGRYEYKSDSPRLLAKSVHDYFLGDLEGIDDYGYAYYTLNLDRWHTPLTPAQYRAMSTRVINKGHTTSGQASFTVSGDLFDMPAGPVGFAGTLEFGRQTLQLNSDPRTDPNRTPDETTPYNLVSSGDIKGERDRYAIGAEFRVPLLSNLNAQIAGRYDKYDDITEVDGAFTYGLGLEYRPIERLLLRANYSTSFRAPDMPLVFAQGVASFAGVLDYYGCRAGGETVTDCNASGHPMQYQSQNQTVGNPGLKEEEGKSLTAGFVLDLIEGMSMSIDYYKIQLDDQATALSLDYILQNEANCRLGTYANGTPFPNAPTSAFCQDITSRVTRQQAPGQANGRVVNIRGGYINAARSINTGIDATWRYRFDTDRWGNFDFNLAYSLSLGEKYKQFEEDDLIDYRDRLDNDNQRSRVRGSVTWEKGDWTTTVFGQRLGSAPNAAEAAGRDSVTGRYYGARLQPYMLYNLAVEKKFGENFEAAFIVNNVLDNTHRKDLSDTGYPFFNPFIGADPFGRAYHLRLSYKF</sequence>
<keyword evidence="2 8" id="KW-0813">Transport</keyword>
<name>A0A371K4R1_9GAMM</name>
<feature type="domain" description="TonB-dependent receptor-like beta-barrel" evidence="11">
    <location>
        <begin position="392"/>
        <end position="907"/>
    </location>
</feature>
<dbReference type="InterPro" id="IPR036942">
    <property type="entry name" value="Beta-barrel_TonB_sf"/>
</dbReference>
<dbReference type="PROSITE" id="PS52016">
    <property type="entry name" value="TONB_DEPENDENT_REC_3"/>
    <property type="match status" value="1"/>
</dbReference>
<reference evidence="13 14" key="1">
    <citation type="submission" date="2018-08" db="EMBL/GenBank/DDBJ databases">
        <title>Lysobacter sp. zong2l5, whole genome shotgun sequence.</title>
        <authorList>
            <person name="Zhang X."/>
            <person name="Feng G."/>
            <person name="Zhu H."/>
        </authorList>
    </citation>
    <scope>NUCLEOTIDE SEQUENCE [LARGE SCALE GENOMIC DNA]</scope>
    <source>
        <strain evidence="14">zong2l5</strain>
    </source>
</reference>
<gene>
    <name evidence="13" type="ORF">DX914_07005</name>
</gene>
<dbReference type="InterPro" id="IPR012910">
    <property type="entry name" value="Plug_dom"/>
</dbReference>
<dbReference type="EMBL" id="QTSU01000001">
    <property type="protein sequence ID" value="RDZ28850.1"/>
    <property type="molecule type" value="Genomic_DNA"/>
</dbReference>
<evidence type="ECO:0000256" key="1">
    <source>
        <dbReference type="ARBA" id="ARBA00004571"/>
    </source>
</evidence>
<evidence type="ECO:0000313" key="14">
    <source>
        <dbReference type="Proteomes" id="UP000264492"/>
    </source>
</evidence>
<dbReference type="InterPro" id="IPR037066">
    <property type="entry name" value="Plug_dom_sf"/>
</dbReference>
<dbReference type="PANTHER" id="PTHR47234:SF1">
    <property type="entry name" value="TONB-DEPENDENT RECEPTOR"/>
    <property type="match status" value="1"/>
</dbReference>
<dbReference type="PANTHER" id="PTHR47234">
    <property type="match status" value="1"/>
</dbReference>
<keyword evidence="14" id="KW-1185">Reference proteome</keyword>
<keyword evidence="6 8" id="KW-0472">Membrane</keyword>
<evidence type="ECO:0000256" key="8">
    <source>
        <dbReference type="PROSITE-ProRule" id="PRU01360"/>
    </source>
</evidence>
<evidence type="ECO:0000256" key="6">
    <source>
        <dbReference type="ARBA" id="ARBA00023136"/>
    </source>
</evidence>
<evidence type="ECO:0000256" key="9">
    <source>
        <dbReference type="RuleBase" id="RU003357"/>
    </source>
</evidence>
<dbReference type="Pfam" id="PF07715">
    <property type="entry name" value="Plug"/>
    <property type="match status" value="1"/>
</dbReference>
<dbReference type="RefSeq" id="WP_115858287.1">
    <property type="nucleotide sequence ID" value="NZ_QTSU01000001.1"/>
</dbReference>
<feature type="chain" id="PRO_5016736783" evidence="10">
    <location>
        <begin position="32"/>
        <end position="945"/>
    </location>
</feature>
<dbReference type="InterPro" id="IPR000531">
    <property type="entry name" value="Beta-barrel_TonB"/>
</dbReference>
<evidence type="ECO:0000259" key="12">
    <source>
        <dbReference type="Pfam" id="PF07715"/>
    </source>
</evidence>
<comment type="caution">
    <text evidence="13">The sequence shown here is derived from an EMBL/GenBank/DDBJ whole genome shotgun (WGS) entry which is preliminary data.</text>
</comment>
<dbReference type="InterPro" id="IPR039426">
    <property type="entry name" value="TonB-dep_rcpt-like"/>
</dbReference>
<proteinExistence type="inferred from homology"/>
<feature type="signal peptide" evidence="10">
    <location>
        <begin position="1"/>
        <end position="31"/>
    </location>
</feature>
<dbReference type="AlphaFoldDB" id="A0A371K4R1"/>
<dbReference type="SUPFAM" id="SSF56935">
    <property type="entry name" value="Porins"/>
    <property type="match status" value="1"/>
</dbReference>
<organism evidence="13 14">
    <name type="scientific">Lysobacter silvisoli</name>
    <dbReference type="NCBI Taxonomy" id="2293254"/>
    <lineage>
        <taxon>Bacteria</taxon>
        <taxon>Pseudomonadati</taxon>
        <taxon>Pseudomonadota</taxon>
        <taxon>Gammaproteobacteria</taxon>
        <taxon>Lysobacterales</taxon>
        <taxon>Lysobacteraceae</taxon>
        <taxon>Lysobacter</taxon>
    </lineage>
</organism>
<dbReference type="GO" id="GO:0009279">
    <property type="term" value="C:cell outer membrane"/>
    <property type="evidence" value="ECO:0007669"/>
    <property type="project" value="UniProtKB-SubCell"/>
</dbReference>
<evidence type="ECO:0000256" key="7">
    <source>
        <dbReference type="ARBA" id="ARBA00023237"/>
    </source>
</evidence>
<keyword evidence="10" id="KW-0732">Signal</keyword>
<evidence type="ECO:0000256" key="5">
    <source>
        <dbReference type="ARBA" id="ARBA00023077"/>
    </source>
</evidence>
<keyword evidence="4 8" id="KW-0812">Transmembrane</keyword>
<keyword evidence="7 8" id="KW-0998">Cell outer membrane</keyword>
<protein>
    <submittedName>
        <fullName evidence="13">TonB-dependent receptor</fullName>
    </submittedName>
</protein>
<dbReference type="Pfam" id="PF00593">
    <property type="entry name" value="TonB_dep_Rec_b-barrel"/>
    <property type="match status" value="1"/>
</dbReference>
<keyword evidence="13" id="KW-0675">Receptor</keyword>
<evidence type="ECO:0000256" key="4">
    <source>
        <dbReference type="ARBA" id="ARBA00022692"/>
    </source>
</evidence>
<evidence type="ECO:0000259" key="11">
    <source>
        <dbReference type="Pfam" id="PF00593"/>
    </source>
</evidence>
<keyword evidence="3 8" id="KW-1134">Transmembrane beta strand</keyword>
<evidence type="ECO:0000313" key="13">
    <source>
        <dbReference type="EMBL" id="RDZ28850.1"/>
    </source>
</evidence>
<dbReference type="Gene3D" id="2.40.170.20">
    <property type="entry name" value="TonB-dependent receptor, beta-barrel domain"/>
    <property type="match status" value="1"/>
</dbReference>
<feature type="domain" description="TonB-dependent receptor plug" evidence="12">
    <location>
        <begin position="64"/>
        <end position="182"/>
    </location>
</feature>
<dbReference type="Gene3D" id="2.170.130.10">
    <property type="entry name" value="TonB-dependent receptor, plug domain"/>
    <property type="match status" value="1"/>
</dbReference>
<comment type="subcellular location">
    <subcellularLocation>
        <location evidence="1 8">Cell outer membrane</location>
        <topology evidence="1 8">Multi-pass membrane protein</topology>
    </subcellularLocation>
</comment>